<dbReference type="OrthoDB" id="6624655at2"/>
<evidence type="ECO:0000313" key="2">
    <source>
        <dbReference type="EMBL" id="TPW42669.1"/>
    </source>
</evidence>
<evidence type="ECO:0000256" key="1">
    <source>
        <dbReference type="SAM" id="Phobius"/>
    </source>
</evidence>
<dbReference type="AlphaFoldDB" id="A0A506VB67"/>
<dbReference type="EMBL" id="VHQI01000004">
    <property type="protein sequence ID" value="TPW42669.1"/>
    <property type="molecule type" value="Genomic_DNA"/>
</dbReference>
<keyword evidence="1" id="KW-0812">Transmembrane</keyword>
<feature type="transmembrane region" description="Helical" evidence="1">
    <location>
        <begin position="144"/>
        <end position="164"/>
    </location>
</feature>
<protein>
    <submittedName>
        <fullName evidence="2">Uncharacterized protein</fullName>
    </submittedName>
</protein>
<feature type="transmembrane region" description="Helical" evidence="1">
    <location>
        <begin position="113"/>
        <end position="132"/>
    </location>
</feature>
<feature type="transmembrane region" description="Helical" evidence="1">
    <location>
        <begin position="9"/>
        <end position="28"/>
    </location>
</feature>
<keyword evidence="3" id="KW-1185">Reference proteome</keyword>
<reference evidence="2 3" key="1">
    <citation type="submission" date="2019-06" db="EMBL/GenBank/DDBJ databases">
        <authorList>
            <person name="Yang Y."/>
        </authorList>
    </citation>
    <scope>NUCLEOTIDE SEQUENCE [LARGE SCALE GENOMIC DNA]</scope>
    <source>
        <strain evidence="2 3">BIT-26</strain>
    </source>
</reference>
<dbReference type="Proteomes" id="UP000319523">
    <property type="component" value="Unassembled WGS sequence"/>
</dbReference>
<sequence>MHPLDHPRFAIFFIVLTSLFTLLLWLWLPADVLIYHTEEGRIVEQLTLYAYGLTILLLLLLPVPALKPTIRYAVIIVLLTMMAREADLHKAIADMSMLKLRFWTGNLPLRDKLMAFGLLAPAALACLWLLVSQGGATLRAAKQRISWAVSVVAFVALIALTNLLDRSLGIVKDGLGWHAPHWLVALQTSQEELLELALPVLAIIALLQYRRHSLLAGKTCLSSQL</sequence>
<gene>
    <name evidence="2" type="ORF">FKM52_07770</name>
</gene>
<dbReference type="RefSeq" id="WP_141175641.1">
    <property type="nucleotide sequence ID" value="NZ_JBHUFX010000011.1"/>
</dbReference>
<keyword evidence="1" id="KW-0472">Membrane</keyword>
<name>A0A506VB67_9GAMM</name>
<comment type="caution">
    <text evidence="2">The sequence shown here is derived from an EMBL/GenBank/DDBJ whole genome shotgun (WGS) entry which is preliminary data.</text>
</comment>
<feature type="transmembrane region" description="Helical" evidence="1">
    <location>
        <begin position="48"/>
        <end position="66"/>
    </location>
</feature>
<proteinExistence type="predicted"/>
<accession>A0A506VB67</accession>
<evidence type="ECO:0000313" key="3">
    <source>
        <dbReference type="Proteomes" id="UP000319523"/>
    </source>
</evidence>
<organism evidence="2 3">
    <name type="scientific">Mixta tenebrionis</name>
    <dbReference type="NCBI Taxonomy" id="2562439"/>
    <lineage>
        <taxon>Bacteria</taxon>
        <taxon>Pseudomonadati</taxon>
        <taxon>Pseudomonadota</taxon>
        <taxon>Gammaproteobacteria</taxon>
        <taxon>Enterobacterales</taxon>
        <taxon>Erwiniaceae</taxon>
        <taxon>Mixta</taxon>
    </lineage>
</organism>
<keyword evidence="1" id="KW-1133">Transmembrane helix</keyword>